<feature type="region of interest" description="Disordered" evidence="14">
    <location>
        <begin position="472"/>
        <end position="494"/>
    </location>
</feature>
<sequence>MSDEPQPQKPRPGWASHEPQAADTPDDARDDTRTDEAALPRSDESDTESGGKDGTGPATATPGGSGKAGVSAKKAARDERRAALRARRTGWRRLVPTWRMVCGAFLVTALLVVGGFLLGYALVQIPAANALATQQANVYLYADGSVIARDGEVNRENVTLSQISEDAQHAILAAEDRDFYTESAVDPQAMIRGAWNTVTGKGKQSGSTITQQYVKNYYLRQEQTVTRKVKEFFIAIKLDRNQSKDEILEGYLNTSFFGRGAYGIQAAAHAYYDMDASELDAGRAAYLAALVNAPSQYDVVAHPENRAFVENRWNYVLDGMVDEGWLDPAERARLTFPVPKRTTHSTGMSGQRGYIVNIVKQHLTANKIVDEAALDAGGYRITTTLEKDKQDAFVESVNDNLMDRLDQENRKVDTYVRAGGASIEPKTGKVVAMYNGIDYVKQYTPNATRRDFQVGSSFKPFVFAAAVENGSRTQDGRRITPNTHYNGDSERPVQGWAGPRYAPENEDHEDYGDITVSEATDKSVNAVYAQMAVDVGPDKVRETAVDLGLSADTPDLDGAGPSIALGVANASVLDMAQAYASLANHGKHTPYTLVEKVTQNGRDIALPERRTRQAVSREAADTTTSVLKGVVEKGTATAAQTSGRPAAGKTGTAEEDTAAWFAGYTPDLATVVAVMGQDPVTAGHKSLYGAMGLPRVNGGGAPAEIWGQYTRDALAGEPVSSFSLRLQPGAHESQPPAPDSSGGPSSSDDPSDPATDGSDDPGEGDTGSSTPGDDSSGSDTGSGDDGGTESEGQDSGGGTSTGSPSGGQGGDTGDDGTGTGGEDTGGGATDDSNRDELPGPGGLSGALDGRRWD</sequence>
<keyword evidence="9" id="KW-0573">Peptidoglycan synthesis</keyword>
<evidence type="ECO:0000256" key="14">
    <source>
        <dbReference type="SAM" id="MobiDB-lite"/>
    </source>
</evidence>
<evidence type="ECO:0000256" key="3">
    <source>
        <dbReference type="ARBA" id="ARBA00022645"/>
    </source>
</evidence>
<evidence type="ECO:0000256" key="7">
    <source>
        <dbReference type="ARBA" id="ARBA00022801"/>
    </source>
</evidence>
<feature type="transmembrane region" description="Helical" evidence="15">
    <location>
        <begin position="97"/>
        <end position="123"/>
    </location>
</feature>
<dbReference type="Gene3D" id="3.40.710.10">
    <property type="entry name" value="DD-peptidase/beta-lactamase superfamily"/>
    <property type="match status" value="1"/>
</dbReference>
<dbReference type="GO" id="GO:0009002">
    <property type="term" value="F:serine-type D-Ala-D-Ala carboxypeptidase activity"/>
    <property type="evidence" value="ECO:0007669"/>
    <property type="project" value="UniProtKB-EC"/>
</dbReference>
<feature type="compositionally biased region" description="Gly residues" evidence="14">
    <location>
        <begin position="794"/>
        <end position="828"/>
    </location>
</feature>
<feature type="compositionally biased region" description="Basic and acidic residues" evidence="14">
    <location>
        <begin position="26"/>
        <end position="44"/>
    </location>
</feature>
<dbReference type="Gene3D" id="1.10.3810.10">
    <property type="entry name" value="Biosynthetic peptidoglycan transglycosylase-like"/>
    <property type="match status" value="1"/>
</dbReference>
<dbReference type="InterPro" id="IPR036950">
    <property type="entry name" value="PBP_transglycosylase"/>
</dbReference>
<evidence type="ECO:0000259" key="16">
    <source>
        <dbReference type="Pfam" id="PF00905"/>
    </source>
</evidence>
<dbReference type="GO" id="GO:0008658">
    <property type="term" value="F:penicillin binding"/>
    <property type="evidence" value="ECO:0007669"/>
    <property type="project" value="InterPro"/>
</dbReference>
<evidence type="ECO:0000256" key="2">
    <source>
        <dbReference type="ARBA" id="ARBA00007739"/>
    </source>
</evidence>
<evidence type="ECO:0000256" key="13">
    <source>
        <dbReference type="ARBA" id="ARBA00049902"/>
    </source>
</evidence>
<dbReference type="InterPro" id="IPR012338">
    <property type="entry name" value="Beta-lactam/transpept-like"/>
</dbReference>
<reference evidence="18" key="1">
    <citation type="submission" date="2024-07" db="EMBL/GenBank/DDBJ databases">
        <authorList>
            <person name="Yu S.T."/>
        </authorList>
    </citation>
    <scope>NUCLEOTIDE SEQUENCE</scope>
    <source>
        <strain evidence="18">R02</strain>
    </source>
</reference>
<dbReference type="GO" id="GO:0071555">
    <property type="term" value="P:cell wall organization"/>
    <property type="evidence" value="ECO:0007669"/>
    <property type="project" value="UniProtKB-KW"/>
</dbReference>
<dbReference type="EMBL" id="CP163429">
    <property type="protein sequence ID" value="XDP94357.1"/>
    <property type="molecule type" value="Genomic_DNA"/>
</dbReference>
<evidence type="ECO:0000256" key="9">
    <source>
        <dbReference type="ARBA" id="ARBA00022984"/>
    </source>
</evidence>
<name>A0AB39LKK3_9ACTN</name>
<comment type="similarity">
    <text evidence="1">In the C-terminal section; belongs to the transpeptidase family.</text>
</comment>
<dbReference type="GO" id="GO:0008955">
    <property type="term" value="F:peptidoglycan glycosyltransferase activity"/>
    <property type="evidence" value="ECO:0007669"/>
    <property type="project" value="UniProtKB-EC"/>
</dbReference>
<feature type="compositionally biased region" description="Low complexity" evidence="14">
    <location>
        <begin position="55"/>
        <end position="73"/>
    </location>
</feature>
<organism evidence="18">
    <name type="scientific">Streptomyces sp. R02</name>
    <dbReference type="NCBI Taxonomy" id="3238623"/>
    <lineage>
        <taxon>Bacteria</taxon>
        <taxon>Bacillati</taxon>
        <taxon>Actinomycetota</taxon>
        <taxon>Actinomycetes</taxon>
        <taxon>Kitasatosporales</taxon>
        <taxon>Streptomycetaceae</taxon>
        <taxon>Streptomyces</taxon>
    </lineage>
</organism>
<dbReference type="RefSeq" id="WP_369156157.1">
    <property type="nucleotide sequence ID" value="NZ_CP163429.1"/>
</dbReference>
<evidence type="ECO:0000256" key="11">
    <source>
        <dbReference type="ARBA" id="ARBA00023316"/>
    </source>
</evidence>
<dbReference type="InterPro" id="IPR001264">
    <property type="entry name" value="Glyco_trans_51"/>
</dbReference>
<evidence type="ECO:0000256" key="1">
    <source>
        <dbReference type="ARBA" id="ARBA00007090"/>
    </source>
</evidence>
<dbReference type="PANTHER" id="PTHR32282:SF34">
    <property type="entry name" value="PENICILLIN-BINDING PROTEIN 1A"/>
    <property type="match status" value="1"/>
</dbReference>
<keyword evidence="3" id="KW-0121">Carboxypeptidase</keyword>
<keyword evidence="11" id="KW-0961">Cell wall biogenesis/degradation</keyword>
<evidence type="ECO:0000256" key="4">
    <source>
        <dbReference type="ARBA" id="ARBA00022670"/>
    </source>
</evidence>
<keyword evidence="6 18" id="KW-0808">Transferase</keyword>
<dbReference type="InterPro" id="IPR001460">
    <property type="entry name" value="PCN-bd_Tpept"/>
</dbReference>
<dbReference type="GO" id="GO:0030288">
    <property type="term" value="C:outer membrane-bounded periplasmic space"/>
    <property type="evidence" value="ECO:0007669"/>
    <property type="project" value="TreeGrafter"/>
</dbReference>
<dbReference type="FunFam" id="1.10.3810.10:FF:000001">
    <property type="entry name" value="Penicillin-binding protein 1A"/>
    <property type="match status" value="1"/>
</dbReference>
<keyword evidence="15" id="KW-1133">Transmembrane helix</keyword>
<keyword evidence="5 18" id="KW-0328">Glycosyltransferase</keyword>
<feature type="domain" description="Penicillin-binding protein transpeptidase" evidence="16">
    <location>
        <begin position="423"/>
        <end position="680"/>
    </location>
</feature>
<dbReference type="EC" id="2.4.-.-" evidence="18"/>
<dbReference type="PANTHER" id="PTHR32282">
    <property type="entry name" value="BINDING PROTEIN TRANSPEPTIDASE, PUTATIVE-RELATED"/>
    <property type="match status" value="1"/>
</dbReference>
<evidence type="ECO:0000313" key="18">
    <source>
        <dbReference type="EMBL" id="XDP94357.1"/>
    </source>
</evidence>
<evidence type="ECO:0000256" key="8">
    <source>
        <dbReference type="ARBA" id="ARBA00022960"/>
    </source>
</evidence>
<dbReference type="InterPro" id="IPR050396">
    <property type="entry name" value="Glycosyltr_51/Transpeptidase"/>
</dbReference>
<dbReference type="SUPFAM" id="SSF53955">
    <property type="entry name" value="Lysozyme-like"/>
    <property type="match status" value="1"/>
</dbReference>
<evidence type="ECO:0000256" key="10">
    <source>
        <dbReference type="ARBA" id="ARBA00023268"/>
    </source>
</evidence>
<keyword evidence="8" id="KW-0133">Cell shape</keyword>
<gene>
    <name evidence="18" type="ORF">AB5J57_12805</name>
</gene>
<keyword evidence="7" id="KW-0378">Hydrolase</keyword>
<evidence type="ECO:0000256" key="6">
    <source>
        <dbReference type="ARBA" id="ARBA00022679"/>
    </source>
</evidence>
<dbReference type="FunFam" id="3.40.710.10:FF:000035">
    <property type="entry name" value="Membrane peptidoglycan carboxypeptidase"/>
    <property type="match status" value="1"/>
</dbReference>
<dbReference type="SUPFAM" id="SSF56601">
    <property type="entry name" value="beta-lactamase/transpeptidase-like"/>
    <property type="match status" value="1"/>
</dbReference>
<evidence type="ECO:0000256" key="15">
    <source>
        <dbReference type="SAM" id="Phobius"/>
    </source>
</evidence>
<feature type="region of interest" description="Disordered" evidence="14">
    <location>
        <begin position="727"/>
        <end position="853"/>
    </location>
</feature>
<feature type="compositionally biased region" description="Low complexity" evidence="14">
    <location>
        <begin position="766"/>
        <end position="781"/>
    </location>
</feature>
<dbReference type="InterPro" id="IPR023346">
    <property type="entry name" value="Lysozyme-like_dom_sf"/>
</dbReference>
<dbReference type="Pfam" id="PF00905">
    <property type="entry name" value="Transpeptidase"/>
    <property type="match status" value="1"/>
</dbReference>
<dbReference type="GO" id="GO:0008360">
    <property type="term" value="P:regulation of cell shape"/>
    <property type="evidence" value="ECO:0007669"/>
    <property type="project" value="UniProtKB-KW"/>
</dbReference>
<dbReference type="GO" id="GO:0009252">
    <property type="term" value="P:peptidoglycan biosynthetic process"/>
    <property type="evidence" value="ECO:0007669"/>
    <property type="project" value="UniProtKB-KW"/>
</dbReference>
<keyword evidence="15" id="KW-0812">Transmembrane</keyword>
<comment type="catalytic activity">
    <reaction evidence="12">
        <text>Preferential cleavage: (Ac)2-L-Lys-D-Ala-|-D-Ala. Also transpeptidation of peptidyl-alanyl moieties that are N-acyl substituents of D-alanine.</text>
        <dbReference type="EC" id="3.4.16.4"/>
    </reaction>
</comment>
<evidence type="ECO:0000259" key="17">
    <source>
        <dbReference type="Pfam" id="PF00912"/>
    </source>
</evidence>
<comment type="similarity">
    <text evidence="2">In the N-terminal section; belongs to the glycosyltransferase 51 family.</text>
</comment>
<feature type="domain" description="Glycosyl transferase family 51" evidence="17">
    <location>
        <begin position="146"/>
        <end position="320"/>
    </location>
</feature>
<dbReference type="Pfam" id="PF00912">
    <property type="entry name" value="Transgly"/>
    <property type="match status" value="1"/>
</dbReference>
<keyword evidence="10" id="KW-0511">Multifunctional enzyme</keyword>
<comment type="catalytic activity">
    <reaction evidence="13">
        <text>[GlcNAc-(1-&gt;4)-Mur2Ac(oyl-L-Ala-gamma-D-Glu-L-Lys-D-Ala-D-Ala)](n)-di-trans,octa-cis-undecaprenyl diphosphate + beta-D-GlcNAc-(1-&gt;4)-Mur2Ac(oyl-L-Ala-gamma-D-Glu-L-Lys-D-Ala-D-Ala)-di-trans,octa-cis-undecaprenyl diphosphate = [GlcNAc-(1-&gt;4)-Mur2Ac(oyl-L-Ala-gamma-D-Glu-L-Lys-D-Ala-D-Ala)](n+1)-di-trans,octa-cis-undecaprenyl diphosphate + di-trans,octa-cis-undecaprenyl diphosphate + H(+)</text>
        <dbReference type="Rhea" id="RHEA:23708"/>
        <dbReference type="Rhea" id="RHEA-COMP:9602"/>
        <dbReference type="Rhea" id="RHEA-COMP:9603"/>
        <dbReference type="ChEBI" id="CHEBI:15378"/>
        <dbReference type="ChEBI" id="CHEBI:58405"/>
        <dbReference type="ChEBI" id="CHEBI:60033"/>
        <dbReference type="ChEBI" id="CHEBI:78435"/>
        <dbReference type="EC" id="2.4.99.28"/>
    </reaction>
</comment>
<dbReference type="AlphaFoldDB" id="A0AB39LKK3"/>
<protein>
    <submittedName>
        <fullName evidence="18">Transglycosylase domain-containing protein</fullName>
        <ecNumber evidence="18">2.4.-.-</ecNumber>
    </submittedName>
</protein>
<feature type="compositionally biased region" description="Low complexity" evidence="14">
    <location>
        <begin position="739"/>
        <end position="756"/>
    </location>
</feature>
<feature type="region of interest" description="Disordered" evidence="14">
    <location>
        <begin position="1"/>
        <end position="81"/>
    </location>
</feature>
<evidence type="ECO:0000256" key="12">
    <source>
        <dbReference type="ARBA" id="ARBA00034000"/>
    </source>
</evidence>
<proteinExistence type="inferred from homology"/>
<keyword evidence="15" id="KW-0472">Membrane</keyword>
<accession>A0AB39LKK3</accession>
<keyword evidence="4" id="KW-0645">Protease</keyword>
<evidence type="ECO:0000256" key="5">
    <source>
        <dbReference type="ARBA" id="ARBA00022676"/>
    </source>
</evidence>
<dbReference type="GO" id="GO:0006508">
    <property type="term" value="P:proteolysis"/>
    <property type="evidence" value="ECO:0007669"/>
    <property type="project" value="UniProtKB-KW"/>
</dbReference>